<evidence type="ECO:0000313" key="4">
    <source>
        <dbReference type="Proteomes" id="UP000001514"/>
    </source>
</evidence>
<feature type="transmembrane region" description="Helical" evidence="2">
    <location>
        <begin position="80"/>
        <end position="100"/>
    </location>
</feature>
<dbReference type="OrthoDB" id="2014839at2759"/>
<organism evidence="4">
    <name type="scientific">Selaginella moellendorffii</name>
    <name type="common">Spikemoss</name>
    <dbReference type="NCBI Taxonomy" id="88036"/>
    <lineage>
        <taxon>Eukaryota</taxon>
        <taxon>Viridiplantae</taxon>
        <taxon>Streptophyta</taxon>
        <taxon>Embryophyta</taxon>
        <taxon>Tracheophyta</taxon>
        <taxon>Lycopodiopsida</taxon>
        <taxon>Selaginellales</taxon>
        <taxon>Selaginellaceae</taxon>
        <taxon>Selaginella</taxon>
    </lineage>
</organism>
<sequence>MAENGRNDSGDYHASDQPPPQERDRTYFITLPVRTLTDFVPEEHLSKLSLYLGIYAILFIIAGIIGILFPLVFALAVEQLIAWLLILGGVFSIVQFIAVCGAPGTTSFLLLGILHLGIGLLMLIKPIEGGMALVYVLSGWFLVHGLLKSLMACQVRNMTSWPAVLASGILSVILAFAILILAPKFGLVLLGVIFGADLLVSGLSMLFIATIAFCGML</sequence>
<dbReference type="EMBL" id="GL377634">
    <property type="protein sequence ID" value="EFJ13328.1"/>
    <property type="molecule type" value="Genomic_DNA"/>
</dbReference>
<evidence type="ECO:0000256" key="2">
    <source>
        <dbReference type="SAM" id="Phobius"/>
    </source>
</evidence>
<dbReference type="InterPro" id="IPR052712">
    <property type="entry name" value="Acid_resist_chaperone_HdeD"/>
</dbReference>
<name>D8SQV8_SELML</name>
<dbReference type="PANTHER" id="PTHR34989:SF2">
    <property type="match status" value="1"/>
</dbReference>
<accession>D8SQV8</accession>
<dbReference type="InterPro" id="IPR005325">
    <property type="entry name" value="DUF308_memb"/>
</dbReference>
<dbReference type="Gramene" id="EFJ13328">
    <property type="protein sequence ID" value="EFJ13328"/>
    <property type="gene ID" value="SELMODRAFT_122558"/>
</dbReference>
<feature type="region of interest" description="Disordered" evidence="1">
    <location>
        <begin position="1"/>
        <end position="23"/>
    </location>
</feature>
<dbReference type="PANTHER" id="PTHR34989">
    <property type="entry name" value="PROTEIN HDED"/>
    <property type="match status" value="1"/>
</dbReference>
<dbReference type="InParanoid" id="D8SQV8"/>
<keyword evidence="2" id="KW-1133">Transmembrane helix</keyword>
<feature type="transmembrane region" description="Helical" evidence="2">
    <location>
        <begin position="188"/>
        <end position="214"/>
    </location>
</feature>
<dbReference type="Pfam" id="PF03729">
    <property type="entry name" value="DUF308"/>
    <property type="match status" value="1"/>
</dbReference>
<feature type="compositionally biased region" description="Basic and acidic residues" evidence="1">
    <location>
        <begin position="1"/>
        <end position="14"/>
    </location>
</feature>
<keyword evidence="2" id="KW-0472">Membrane</keyword>
<reference evidence="3" key="1">
    <citation type="journal article" date="2011" name="Science">
        <title>The Selaginella genome identifies genetic changes associated with the evolution of vascular plants.</title>
        <authorList>
            <person name="Banks J.A."/>
            <person name="Nishiyama T."/>
            <person name="Hasebe M."/>
            <person name="Bowman J.L."/>
            <person name="Gribskov M."/>
            <person name="dePamphilis C."/>
            <person name="Albert V.A."/>
            <person name="Aono N."/>
            <person name="Aoyama T."/>
            <person name="Ambrose B.A."/>
            <person name="Ashton N.W."/>
            <person name="Axtell M.J."/>
            <person name="Barker E."/>
            <person name="Barker M.S."/>
            <person name="Bennetzen J.L."/>
            <person name="Bonawitz N.D."/>
            <person name="Chapple C."/>
            <person name="Cheng C."/>
            <person name="Correa L.G."/>
            <person name="Dacre M."/>
            <person name="DeBarry J."/>
            <person name="Dreyer I."/>
            <person name="Elias M."/>
            <person name="Engstrom E.M."/>
            <person name="Estelle M."/>
            <person name="Feng L."/>
            <person name="Finet C."/>
            <person name="Floyd S.K."/>
            <person name="Frommer W.B."/>
            <person name="Fujita T."/>
            <person name="Gramzow L."/>
            <person name="Gutensohn M."/>
            <person name="Harholt J."/>
            <person name="Hattori M."/>
            <person name="Heyl A."/>
            <person name="Hirai T."/>
            <person name="Hiwatashi Y."/>
            <person name="Ishikawa M."/>
            <person name="Iwata M."/>
            <person name="Karol K.G."/>
            <person name="Koehler B."/>
            <person name="Kolukisaoglu U."/>
            <person name="Kubo M."/>
            <person name="Kurata T."/>
            <person name="Lalonde S."/>
            <person name="Li K."/>
            <person name="Li Y."/>
            <person name="Litt A."/>
            <person name="Lyons E."/>
            <person name="Manning G."/>
            <person name="Maruyama T."/>
            <person name="Michael T.P."/>
            <person name="Mikami K."/>
            <person name="Miyazaki S."/>
            <person name="Morinaga S."/>
            <person name="Murata T."/>
            <person name="Mueller-Roeber B."/>
            <person name="Nelson D.R."/>
            <person name="Obara M."/>
            <person name="Oguri Y."/>
            <person name="Olmstead R.G."/>
            <person name="Onodera N."/>
            <person name="Petersen B.L."/>
            <person name="Pils B."/>
            <person name="Prigge M."/>
            <person name="Rensing S.A."/>
            <person name="Riano-Pachon D.M."/>
            <person name="Roberts A.W."/>
            <person name="Sato Y."/>
            <person name="Scheller H.V."/>
            <person name="Schulz B."/>
            <person name="Schulz C."/>
            <person name="Shakirov E.V."/>
            <person name="Shibagaki N."/>
            <person name="Shinohara N."/>
            <person name="Shippen D.E."/>
            <person name="Soerensen I."/>
            <person name="Sotooka R."/>
            <person name="Sugimoto N."/>
            <person name="Sugita M."/>
            <person name="Sumikawa N."/>
            <person name="Tanurdzic M."/>
            <person name="Theissen G."/>
            <person name="Ulvskov P."/>
            <person name="Wakazuki S."/>
            <person name="Weng J.K."/>
            <person name="Willats W.W."/>
            <person name="Wipf D."/>
            <person name="Wolf P.G."/>
            <person name="Yang L."/>
            <person name="Zimmer A.D."/>
            <person name="Zhu Q."/>
            <person name="Mitros T."/>
            <person name="Hellsten U."/>
            <person name="Loque D."/>
            <person name="Otillar R."/>
            <person name="Salamov A."/>
            <person name="Schmutz J."/>
            <person name="Shapiro H."/>
            <person name="Lindquist E."/>
            <person name="Lucas S."/>
            <person name="Rokhsar D."/>
            <person name="Grigoriev I.V."/>
        </authorList>
    </citation>
    <scope>NUCLEOTIDE SEQUENCE [LARGE SCALE GENOMIC DNA]</scope>
</reference>
<evidence type="ECO:0000256" key="1">
    <source>
        <dbReference type="SAM" id="MobiDB-lite"/>
    </source>
</evidence>
<feature type="transmembrane region" description="Helical" evidence="2">
    <location>
        <begin position="50"/>
        <end position="74"/>
    </location>
</feature>
<keyword evidence="2" id="KW-0812">Transmembrane</keyword>
<dbReference type="AlphaFoldDB" id="D8SQV8"/>
<gene>
    <name evidence="3" type="ORF">SELMODRAFT_122558</name>
</gene>
<evidence type="ECO:0000313" key="3">
    <source>
        <dbReference type="EMBL" id="EFJ13328.1"/>
    </source>
</evidence>
<keyword evidence="4" id="KW-1185">Reference proteome</keyword>
<dbReference type="Proteomes" id="UP000001514">
    <property type="component" value="Unassembled WGS sequence"/>
</dbReference>
<dbReference type="GO" id="GO:0005886">
    <property type="term" value="C:plasma membrane"/>
    <property type="evidence" value="ECO:0000318"/>
    <property type="project" value="GO_Central"/>
</dbReference>
<feature type="transmembrane region" description="Helical" evidence="2">
    <location>
        <begin position="130"/>
        <end position="147"/>
    </location>
</feature>
<feature type="transmembrane region" description="Helical" evidence="2">
    <location>
        <begin position="107"/>
        <end position="124"/>
    </location>
</feature>
<dbReference type="HOGENOM" id="CLU_091585_1_0_1"/>
<dbReference type="eggNOG" id="ENOG502SP34">
    <property type="taxonomic scope" value="Eukaryota"/>
</dbReference>
<feature type="transmembrane region" description="Helical" evidence="2">
    <location>
        <begin position="159"/>
        <end position="182"/>
    </location>
</feature>
<dbReference type="KEGG" id="smo:SELMODRAFT_122558"/>
<dbReference type="OMA" id="FRVICIM"/>
<proteinExistence type="predicted"/>
<protein>
    <submittedName>
        <fullName evidence="3">Uncharacterized protein</fullName>
    </submittedName>
</protein>